<dbReference type="RefSeq" id="WP_257893255.1">
    <property type="nucleotide sequence ID" value="NZ_JAIMBW010000001.1"/>
</dbReference>
<feature type="domain" description="HAMP" evidence="9">
    <location>
        <begin position="188"/>
        <end position="240"/>
    </location>
</feature>
<feature type="region of interest" description="Disordered" evidence="7">
    <location>
        <begin position="327"/>
        <end position="350"/>
    </location>
</feature>
<evidence type="ECO:0000313" key="11">
    <source>
        <dbReference type="Proteomes" id="UP000693972"/>
    </source>
</evidence>
<dbReference type="InterPro" id="IPR050428">
    <property type="entry name" value="TCS_sensor_his_kinase"/>
</dbReference>
<accession>A0A975TS49</accession>
<keyword evidence="11" id="KW-1185">Reference proteome</keyword>
<dbReference type="SMART" id="SM00304">
    <property type="entry name" value="HAMP"/>
    <property type="match status" value="1"/>
</dbReference>
<dbReference type="PANTHER" id="PTHR45436:SF5">
    <property type="entry name" value="SENSOR HISTIDINE KINASE TRCS"/>
    <property type="match status" value="1"/>
</dbReference>
<dbReference type="AlphaFoldDB" id="A0A975TS49"/>
<keyword evidence="5" id="KW-0418">Kinase</keyword>
<dbReference type="PANTHER" id="PTHR45436">
    <property type="entry name" value="SENSOR HISTIDINE KINASE YKOH"/>
    <property type="match status" value="1"/>
</dbReference>
<dbReference type="EMBL" id="CP078073">
    <property type="protein sequence ID" value="QXL86293.1"/>
    <property type="molecule type" value="Genomic_DNA"/>
</dbReference>
<keyword evidence="8" id="KW-0472">Membrane</keyword>
<keyword evidence="3" id="KW-0597">Phosphoprotein</keyword>
<dbReference type="Proteomes" id="UP000693972">
    <property type="component" value="Unassembled WGS sequence"/>
</dbReference>
<evidence type="ECO:0000313" key="10">
    <source>
        <dbReference type="EMBL" id="QXL86293.1"/>
    </source>
</evidence>
<evidence type="ECO:0000256" key="1">
    <source>
        <dbReference type="ARBA" id="ARBA00000085"/>
    </source>
</evidence>
<evidence type="ECO:0000256" key="7">
    <source>
        <dbReference type="SAM" id="MobiDB-lite"/>
    </source>
</evidence>
<name>A0A975TS49_9RHOB</name>
<dbReference type="SMART" id="SM00388">
    <property type="entry name" value="HisKA"/>
    <property type="match status" value="1"/>
</dbReference>
<dbReference type="EMBL" id="JAIMBW010000001">
    <property type="protein sequence ID" value="MBY4893582.1"/>
    <property type="molecule type" value="Genomic_DNA"/>
</dbReference>
<sequence>MSLTTKIFLAIAATATLVIGTMALLVALSMRDGFSQYLLRGELIRFDSLVRELALAHDPDAPGWPDLAEDPVVWNEFVRTHFTPPGAPSQEEVNADPLVLGERLALLDAAGNRIAGAPTRTAIYEQRPICTARGCPEGAPLGYIRLNAPRMSDSASDAFFLRGQYASLAFSALIALMASAAAAFLIARQILVPIKRLQAGAKTLASGDYSARIDKDRTDELGDLISHYNVLAETLARKTQAEREWISNTSHELQTPLAVLRAQIEALQDGVRQPDKETLAEMHAAQMRLSRLVQDFKILTYAREAHFVTSMAREDLVDIATEAVEDRAPGTGGRGPRHRLRVSRNVTRHL</sequence>
<evidence type="ECO:0000256" key="2">
    <source>
        <dbReference type="ARBA" id="ARBA00012438"/>
    </source>
</evidence>
<reference evidence="10 11" key="1">
    <citation type="submission" date="2021-07" db="EMBL/GenBank/DDBJ databases">
        <title>Karlodiniumbacter phycospheric gen. nov., sp. nov., a phycosphere bacterium isolated from karlodinium veneficum.</title>
        <authorList>
            <person name="Peng Y."/>
            <person name="Jiang L."/>
            <person name="Lee J."/>
        </authorList>
    </citation>
    <scope>NUCLEOTIDE SEQUENCE</scope>
    <source>
        <strain evidence="10 11">N5</strain>
    </source>
</reference>
<evidence type="ECO:0000259" key="9">
    <source>
        <dbReference type="PROSITE" id="PS50885"/>
    </source>
</evidence>
<keyword evidence="8" id="KW-0812">Transmembrane</keyword>
<evidence type="ECO:0000256" key="8">
    <source>
        <dbReference type="SAM" id="Phobius"/>
    </source>
</evidence>
<feature type="transmembrane region" description="Helical" evidence="8">
    <location>
        <begin position="7"/>
        <end position="30"/>
    </location>
</feature>
<proteinExistence type="predicted"/>
<dbReference type="PROSITE" id="PS50885">
    <property type="entry name" value="HAMP"/>
    <property type="match status" value="1"/>
</dbReference>
<feature type="transmembrane region" description="Helical" evidence="8">
    <location>
        <begin position="165"/>
        <end position="187"/>
    </location>
</feature>
<gene>
    <name evidence="10" type="ORF">KUL25_12495</name>
</gene>
<dbReference type="CDD" id="cd06225">
    <property type="entry name" value="HAMP"/>
    <property type="match status" value="1"/>
</dbReference>
<dbReference type="GO" id="GO:0005886">
    <property type="term" value="C:plasma membrane"/>
    <property type="evidence" value="ECO:0007669"/>
    <property type="project" value="TreeGrafter"/>
</dbReference>
<evidence type="ECO:0000256" key="5">
    <source>
        <dbReference type="ARBA" id="ARBA00022777"/>
    </source>
</evidence>
<keyword evidence="4" id="KW-0808">Transferase</keyword>
<dbReference type="CDD" id="cd00082">
    <property type="entry name" value="HisKA"/>
    <property type="match status" value="1"/>
</dbReference>
<dbReference type="SUPFAM" id="SSF158472">
    <property type="entry name" value="HAMP domain-like"/>
    <property type="match status" value="1"/>
</dbReference>
<dbReference type="InterPro" id="IPR003660">
    <property type="entry name" value="HAMP_dom"/>
</dbReference>
<dbReference type="SUPFAM" id="SSF47384">
    <property type="entry name" value="Homodimeric domain of signal transducing histidine kinase"/>
    <property type="match status" value="1"/>
</dbReference>
<organism evidence="10">
    <name type="scientific">Gymnodinialimonas phycosphaerae</name>
    <dbReference type="NCBI Taxonomy" id="2841589"/>
    <lineage>
        <taxon>Bacteria</taxon>
        <taxon>Pseudomonadati</taxon>
        <taxon>Pseudomonadota</taxon>
        <taxon>Alphaproteobacteria</taxon>
        <taxon>Rhodobacterales</taxon>
        <taxon>Paracoccaceae</taxon>
        <taxon>Gymnodinialimonas</taxon>
    </lineage>
</organism>
<dbReference type="Gene3D" id="6.10.340.10">
    <property type="match status" value="1"/>
</dbReference>
<keyword evidence="8" id="KW-1133">Transmembrane helix</keyword>
<comment type="catalytic activity">
    <reaction evidence="1">
        <text>ATP + protein L-histidine = ADP + protein N-phospho-L-histidine.</text>
        <dbReference type="EC" id="2.7.13.3"/>
    </reaction>
</comment>
<keyword evidence="6" id="KW-0902">Two-component regulatory system</keyword>
<dbReference type="Pfam" id="PF00512">
    <property type="entry name" value="HisKA"/>
    <property type="match status" value="1"/>
</dbReference>
<feature type="compositionally biased region" description="Basic residues" evidence="7">
    <location>
        <begin position="335"/>
        <end position="350"/>
    </location>
</feature>
<dbReference type="InterPro" id="IPR036097">
    <property type="entry name" value="HisK_dim/P_sf"/>
</dbReference>
<evidence type="ECO:0000256" key="3">
    <source>
        <dbReference type="ARBA" id="ARBA00022553"/>
    </source>
</evidence>
<protein>
    <recommendedName>
        <fullName evidence="2">histidine kinase</fullName>
        <ecNumber evidence="2">2.7.13.3</ecNumber>
    </recommendedName>
</protein>
<dbReference type="GO" id="GO:0000155">
    <property type="term" value="F:phosphorelay sensor kinase activity"/>
    <property type="evidence" value="ECO:0007669"/>
    <property type="project" value="InterPro"/>
</dbReference>
<dbReference type="InterPro" id="IPR003661">
    <property type="entry name" value="HisK_dim/P_dom"/>
</dbReference>
<evidence type="ECO:0000256" key="6">
    <source>
        <dbReference type="ARBA" id="ARBA00023012"/>
    </source>
</evidence>
<dbReference type="Pfam" id="PF00672">
    <property type="entry name" value="HAMP"/>
    <property type="match status" value="1"/>
</dbReference>
<dbReference type="Gene3D" id="1.10.287.130">
    <property type="match status" value="1"/>
</dbReference>
<dbReference type="EC" id="2.7.13.3" evidence="2"/>
<evidence type="ECO:0000256" key="4">
    <source>
        <dbReference type="ARBA" id="ARBA00022679"/>
    </source>
</evidence>